<dbReference type="RefSeq" id="WP_043460112.1">
    <property type="nucleotide sequence ID" value="NZ_CP134822.1"/>
</dbReference>
<sequence length="121" mass="12036">MTDTTDSAPALDAEDAKLVTLARSTRARNGVPEGAAVRDETGRTYVAGTVALASLELSAVRTAVAMAVASGARSLEAAVVVSSAESVAEEDRAAVRDLGGPDTPVLLAGPDGTLRTTVGAG</sequence>
<dbReference type="InterPro" id="IPR016193">
    <property type="entry name" value="Cytidine_deaminase-like"/>
</dbReference>
<reference evidence="2 3" key="1">
    <citation type="journal article" date="2014" name="Genome Announc.">
        <title>Draft Genome Sequence of Streptomyces fradiae ATCC 19609, a Strain Highly Sensitive to Antibiotics.</title>
        <authorList>
            <person name="Bekker O.B."/>
            <person name="Klimina K.M."/>
            <person name="Vatlin A.A."/>
            <person name="Zakharevich N.V."/>
            <person name="Kasianov A.S."/>
            <person name="Danilenko V.N."/>
        </authorList>
    </citation>
    <scope>NUCLEOTIDE SEQUENCE [LARGE SCALE GENOMIC DNA]</scope>
    <source>
        <strain evidence="2 3">ATCC 19609</strain>
    </source>
</reference>
<comment type="caution">
    <text evidence="2">The sequence shown here is derived from an EMBL/GenBank/DDBJ whole genome shotgun (WGS) entry which is preliminary data.</text>
</comment>
<name>A0A420V912_9ACTN</name>
<dbReference type="Proteomes" id="UP000028058">
    <property type="component" value="Unassembled WGS sequence"/>
</dbReference>
<keyword evidence="3" id="KW-1185">Reference proteome</keyword>
<dbReference type="SUPFAM" id="SSF53927">
    <property type="entry name" value="Cytidine deaminase-like"/>
    <property type="match status" value="1"/>
</dbReference>
<proteinExistence type="predicted"/>
<dbReference type="GO" id="GO:0003824">
    <property type="term" value="F:catalytic activity"/>
    <property type="evidence" value="ECO:0007669"/>
    <property type="project" value="InterPro"/>
</dbReference>
<organism evidence="2 3">
    <name type="scientific">Streptomyces xinghaiensis</name>
    <dbReference type="NCBI Taxonomy" id="1038928"/>
    <lineage>
        <taxon>Bacteria</taxon>
        <taxon>Bacillati</taxon>
        <taxon>Actinomycetota</taxon>
        <taxon>Actinomycetes</taxon>
        <taxon>Kitasatosporales</taxon>
        <taxon>Streptomycetaceae</taxon>
        <taxon>Streptomyces</taxon>
    </lineage>
</organism>
<evidence type="ECO:0000256" key="1">
    <source>
        <dbReference type="SAM" id="MobiDB-lite"/>
    </source>
</evidence>
<evidence type="ECO:0000313" key="2">
    <source>
        <dbReference type="EMBL" id="RKM98827.1"/>
    </source>
</evidence>
<gene>
    <name evidence="2" type="ORF">SFRA_000775</name>
</gene>
<protein>
    <submittedName>
        <fullName evidence="2">Cytidine deaminase</fullName>
    </submittedName>
</protein>
<dbReference type="Gene3D" id="3.40.140.10">
    <property type="entry name" value="Cytidine Deaminase, domain 2"/>
    <property type="match status" value="1"/>
</dbReference>
<evidence type="ECO:0000313" key="3">
    <source>
        <dbReference type="Proteomes" id="UP000028058"/>
    </source>
</evidence>
<dbReference type="OrthoDB" id="3392994at2"/>
<accession>A0A420V912</accession>
<dbReference type="AlphaFoldDB" id="A0A420V912"/>
<dbReference type="EMBL" id="JNAD02000001">
    <property type="protein sequence ID" value="RKM98827.1"/>
    <property type="molecule type" value="Genomic_DNA"/>
</dbReference>
<feature type="region of interest" description="Disordered" evidence="1">
    <location>
        <begin position="97"/>
        <end position="121"/>
    </location>
</feature>